<gene>
    <name evidence="1" type="ORF">CHILSU_LOCUS510</name>
</gene>
<accession>A0ABN8E9K9</accession>
<dbReference type="Proteomes" id="UP001153292">
    <property type="component" value="Chromosome 1"/>
</dbReference>
<dbReference type="EMBL" id="OU963894">
    <property type="protein sequence ID" value="CAH0664247.1"/>
    <property type="molecule type" value="Genomic_DNA"/>
</dbReference>
<keyword evidence="2" id="KW-1185">Reference proteome</keyword>
<organism evidence="1 2">
    <name type="scientific">Chilo suppressalis</name>
    <name type="common">Asiatic rice borer moth</name>
    <dbReference type="NCBI Taxonomy" id="168631"/>
    <lineage>
        <taxon>Eukaryota</taxon>
        <taxon>Metazoa</taxon>
        <taxon>Ecdysozoa</taxon>
        <taxon>Arthropoda</taxon>
        <taxon>Hexapoda</taxon>
        <taxon>Insecta</taxon>
        <taxon>Pterygota</taxon>
        <taxon>Neoptera</taxon>
        <taxon>Endopterygota</taxon>
        <taxon>Lepidoptera</taxon>
        <taxon>Glossata</taxon>
        <taxon>Ditrysia</taxon>
        <taxon>Pyraloidea</taxon>
        <taxon>Crambidae</taxon>
        <taxon>Crambinae</taxon>
        <taxon>Chilo</taxon>
    </lineage>
</organism>
<evidence type="ECO:0000313" key="2">
    <source>
        <dbReference type="Proteomes" id="UP001153292"/>
    </source>
</evidence>
<sequence length="324" mass="37384">MSIDNFGITAHMKLPKSENIGAKRMISALSAIALEMEKYHASTSMSCHNFGENEDLYEKLSLCKTDLRVKKKRIKQLKQNLRKACIVAKTIISAKENETMSLHDDINNAKSECADFYMQNTLNAEMIEHLESENKALHEKLEHFHKFIRLGYEELQKMRKIPIGNVSTGIQLKEIILSCGQYFADYCNERDTCAQMEQKNRFLNNKVCILETNINAIVEHLKNVQYQNSKLRKENNLLKNKQLKIMESKALKTQEQDNHCLSVKLNQTSIQQRKDDDRPFDLSTHLSLVENLLNDQDMMLKDLKKLSEELANTSVTNSTLKLSK</sequence>
<protein>
    <submittedName>
        <fullName evidence="1">Uncharacterized protein</fullName>
    </submittedName>
</protein>
<evidence type="ECO:0000313" key="1">
    <source>
        <dbReference type="EMBL" id="CAH0664247.1"/>
    </source>
</evidence>
<name>A0ABN8E9K9_CHISP</name>
<proteinExistence type="predicted"/>
<reference evidence="1" key="1">
    <citation type="submission" date="2021-12" db="EMBL/GenBank/DDBJ databases">
        <authorList>
            <person name="King R."/>
        </authorList>
    </citation>
    <scope>NUCLEOTIDE SEQUENCE</scope>
</reference>